<reference evidence="5 6" key="1">
    <citation type="submission" date="2021-06" db="EMBL/GenBank/DDBJ databases">
        <title>Chromosome-level genome assembly of the red-tail catfish (Hemibagrus wyckioides).</title>
        <authorList>
            <person name="Shao F."/>
        </authorList>
    </citation>
    <scope>NUCLEOTIDE SEQUENCE [LARGE SCALE GENOMIC DNA]</scope>
    <source>
        <strain evidence="5">EC202008001</strain>
        <tissue evidence="5">Blood</tissue>
    </source>
</reference>
<keyword evidence="2" id="KW-0808">Transferase</keyword>
<dbReference type="PANTHER" id="PTHR10339:SF27">
    <property type="entry name" value="NAD(P)(+)--ARGININE ADP-RIBOSYLTRANSFERASE"/>
    <property type="match status" value="1"/>
</dbReference>
<keyword evidence="1" id="KW-0328">Glycosyltransferase</keyword>
<dbReference type="Gene3D" id="3.90.176.10">
    <property type="entry name" value="Toxin ADP-ribosyltransferase, Chain A, domain 1"/>
    <property type="match status" value="2"/>
</dbReference>
<accession>A0A9D3NMU2</accession>
<protein>
    <submittedName>
        <fullName evidence="5">Uncharacterized protein</fullName>
    </submittedName>
</protein>
<keyword evidence="4" id="KW-1133">Transmembrane helix</keyword>
<dbReference type="PANTHER" id="PTHR10339">
    <property type="entry name" value="ADP-RIBOSYLTRANSFERASE"/>
    <property type="match status" value="1"/>
</dbReference>
<dbReference type="Proteomes" id="UP000824219">
    <property type="component" value="Linkage Group LG13"/>
</dbReference>
<dbReference type="OrthoDB" id="423533at2759"/>
<dbReference type="GO" id="GO:0016779">
    <property type="term" value="F:nucleotidyltransferase activity"/>
    <property type="evidence" value="ECO:0007669"/>
    <property type="project" value="UniProtKB-KW"/>
</dbReference>
<dbReference type="InterPro" id="IPR050999">
    <property type="entry name" value="ADP-ribosyltransferase_ARG"/>
</dbReference>
<proteinExistence type="predicted"/>
<keyword evidence="6" id="KW-1185">Reference proteome</keyword>
<keyword evidence="4" id="KW-0812">Transmembrane</keyword>
<evidence type="ECO:0000313" key="5">
    <source>
        <dbReference type="EMBL" id="KAG7324824.1"/>
    </source>
</evidence>
<evidence type="ECO:0000256" key="2">
    <source>
        <dbReference type="ARBA" id="ARBA00022679"/>
    </source>
</evidence>
<feature type="transmembrane region" description="Helical" evidence="4">
    <location>
        <begin position="27"/>
        <end position="47"/>
    </location>
</feature>
<gene>
    <name evidence="5" type="ORF">KOW79_011140</name>
</gene>
<keyword evidence="4" id="KW-0472">Membrane</keyword>
<name>A0A9D3NMU2_9TELE</name>
<organism evidence="5 6">
    <name type="scientific">Hemibagrus wyckioides</name>
    <dbReference type="NCBI Taxonomy" id="337641"/>
    <lineage>
        <taxon>Eukaryota</taxon>
        <taxon>Metazoa</taxon>
        <taxon>Chordata</taxon>
        <taxon>Craniata</taxon>
        <taxon>Vertebrata</taxon>
        <taxon>Euteleostomi</taxon>
        <taxon>Actinopterygii</taxon>
        <taxon>Neopterygii</taxon>
        <taxon>Teleostei</taxon>
        <taxon>Ostariophysi</taxon>
        <taxon>Siluriformes</taxon>
        <taxon>Bagridae</taxon>
        <taxon>Hemibagrus</taxon>
    </lineage>
</organism>
<dbReference type="AlphaFoldDB" id="A0A9D3NMU2"/>
<dbReference type="GO" id="GO:0003950">
    <property type="term" value="F:NAD+ poly-ADP-ribosyltransferase activity"/>
    <property type="evidence" value="ECO:0007669"/>
    <property type="project" value="TreeGrafter"/>
</dbReference>
<dbReference type="EMBL" id="JAHKSW010000013">
    <property type="protein sequence ID" value="KAG7324824.1"/>
    <property type="molecule type" value="Genomic_DNA"/>
</dbReference>
<evidence type="ECO:0000313" key="6">
    <source>
        <dbReference type="Proteomes" id="UP000824219"/>
    </source>
</evidence>
<sequence>MIPSMRHTSKHSDAVLRPSELLTMRKAVFINTTAIIIINTLAVVCTWEKDMKLDMALDSVDDQYIGCENEMYNLVKSKILKEELGKREKEVLIPPYEKFKITNITGSPNEMNCRVLYTLKSAGTCSNMNCELLNKKTLQVQMVM</sequence>
<evidence type="ECO:0000256" key="3">
    <source>
        <dbReference type="ARBA" id="ARBA00022695"/>
    </source>
</evidence>
<comment type="caution">
    <text evidence="5">The sequence shown here is derived from an EMBL/GenBank/DDBJ whole genome shotgun (WGS) entry which is preliminary data.</text>
</comment>
<dbReference type="SUPFAM" id="SSF56399">
    <property type="entry name" value="ADP-ribosylation"/>
    <property type="match status" value="1"/>
</dbReference>
<evidence type="ECO:0000256" key="4">
    <source>
        <dbReference type="SAM" id="Phobius"/>
    </source>
</evidence>
<keyword evidence="3" id="KW-0548">Nucleotidyltransferase</keyword>
<evidence type="ECO:0000256" key="1">
    <source>
        <dbReference type="ARBA" id="ARBA00022676"/>
    </source>
</evidence>